<evidence type="ECO:0000256" key="3">
    <source>
        <dbReference type="ARBA" id="ARBA00023163"/>
    </source>
</evidence>
<dbReference type="PANTHER" id="PTHR42756">
    <property type="entry name" value="TRANSCRIPTIONAL REGULATOR, MARR"/>
    <property type="match status" value="1"/>
</dbReference>
<dbReference type="PRINTS" id="PR00598">
    <property type="entry name" value="HTHMARR"/>
</dbReference>
<gene>
    <name evidence="5" type="ORF">J2X19_001008</name>
</gene>
<dbReference type="InterPro" id="IPR036390">
    <property type="entry name" value="WH_DNA-bd_sf"/>
</dbReference>
<comment type="caution">
    <text evidence="5">The sequence shown here is derived from an EMBL/GenBank/DDBJ whole genome shotgun (WGS) entry which is preliminary data.</text>
</comment>
<keyword evidence="1" id="KW-0805">Transcription regulation</keyword>
<protein>
    <submittedName>
        <fullName evidence="5">DNA-binding MarR family transcriptional regulator</fullName>
    </submittedName>
</protein>
<evidence type="ECO:0000259" key="4">
    <source>
        <dbReference type="PROSITE" id="PS50995"/>
    </source>
</evidence>
<dbReference type="Gene3D" id="1.10.10.10">
    <property type="entry name" value="Winged helix-like DNA-binding domain superfamily/Winged helix DNA-binding domain"/>
    <property type="match status" value="1"/>
</dbReference>
<sequence length="176" mass="19525">MNTPTNPAPDTTLAFYAPDSYVASGGSVGHLISQVVTAFHQELERQFEPSGLTNAQWKPLFKLSTGEVSTVAELARVCTLDAGGMTRMLDRLEAKGLCQRERSSEDRRVVNLALTDAGREAAKEVPVVLSRVHNAFLDGFSYEEWQALKDYLRRILDNANKLQQQNQLLDENKNGS</sequence>
<evidence type="ECO:0000313" key="6">
    <source>
        <dbReference type="Proteomes" id="UP001180487"/>
    </source>
</evidence>
<evidence type="ECO:0000256" key="1">
    <source>
        <dbReference type="ARBA" id="ARBA00023015"/>
    </source>
</evidence>
<dbReference type="SUPFAM" id="SSF46785">
    <property type="entry name" value="Winged helix' DNA-binding domain"/>
    <property type="match status" value="1"/>
</dbReference>
<dbReference type="Pfam" id="PF01047">
    <property type="entry name" value="MarR"/>
    <property type="match status" value="1"/>
</dbReference>
<organism evidence="5 6">
    <name type="scientific">Rhodoferax ferrireducens</name>
    <dbReference type="NCBI Taxonomy" id="192843"/>
    <lineage>
        <taxon>Bacteria</taxon>
        <taxon>Pseudomonadati</taxon>
        <taxon>Pseudomonadota</taxon>
        <taxon>Betaproteobacteria</taxon>
        <taxon>Burkholderiales</taxon>
        <taxon>Comamonadaceae</taxon>
        <taxon>Rhodoferax</taxon>
    </lineage>
</organism>
<dbReference type="RefSeq" id="WP_310371224.1">
    <property type="nucleotide sequence ID" value="NZ_JAVDXT010000001.1"/>
</dbReference>
<accession>A0ABU2C4V2</accession>
<dbReference type="PROSITE" id="PS50995">
    <property type="entry name" value="HTH_MARR_2"/>
    <property type="match status" value="1"/>
</dbReference>
<proteinExistence type="predicted"/>
<evidence type="ECO:0000256" key="2">
    <source>
        <dbReference type="ARBA" id="ARBA00023125"/>
    </source>
</evidence>
<keyword evidence="6" id="KW-1185">Reference proteome</keyword>
<dbReference type="PANTHER" id="PTHR42756:SF1">
    <property type="entry name" value="TRANSCRIPTIONAL REPRESSOR OF EMRAB OPERON"/>
    <property type="match status" value="1"/>
</dbReference>
<keyword evidence="3" id="KW-0804">Transcription</keyword>
<dbReference type="EMBL" id="JAVDXT010000001">
    <property type="protein sequence ID" value="MDR7376350.1"/>
    <property type="molecule type" value="Genomic_DNA"/>
</dbReference>
<dbReference type="Proteomes" id="UP001180487">
    <property type="component" value="Unassembled WGS sequence"/>
</dbReference>
<dbReference type="SMART" id="SM00347">
    <property type="entry name" value="HTH_MARR"/>
    <property type="match status" value="1"/>
</dbReference>
<dbReference type="InterPro" id="IPR000835">
    <property type="entry name" value="HTH_MarR-typ"/>
</dbReference>
<evidence type="ECO:0000313" key="5">
    <source>
        <dbReference type="EMBL" id="MDR7376350.1"/>
    </source>
</evidence>
<feature type="domain" description="HTH marR-type" evidence="4">
    <location>
        <begin position="25"/>
        <end position="157"/>
    </location>
</feature>
<keyword evidence="2 5" id="KW-0238">DNA-binding</keyword>
<dbReference type="InterPro" id="IPR036388">
    <property type="entry name" value="WH-like_DNA-bd_sf"/>
</dbReference>
<name>A0ABU2C4V2_9BURK</name>
<dbReference type="GO" id="GO:0003677">
    <property type="term" value="F:DNA binding"/>
    <property type="evidence" value="ECO:0007669"/>
    <property type="project" value="UniProtKB-KW"/>
</dbReference>
<reference evidence="5 6" key="1">
    <citation type="submission" date="2023-07" db="EMBL/GenBank/DDBJ databases">
        <title>Sorghum-associated microbial communities from plants grown in Nebraska, USA.</title>
        <authorList>
            <person name="Schachtman D."/>
        </authorList>
    </citation>
    <scope>NUCLEOTIDE SEQUENCE [LARGE SCALE GENOMIC DNA]</scope>
    <source>
        <strain evidence="5 6">BE313</strain>
    </source>
</reference>